<evidence type="ECO:0000256" key="1">
    <source>
        <dbReference type="ARBA" id="ARBA00022741"/>
    </source>
</evidence>
<dbReference type="GO" id="GO:0005524">
    <property type="term" value="F:ATP binding"/>
    <property type="evidence" value="ECO:0007669"/>
    <property type="project" value="UniProtKB-KW"/>
</dbReference>
<dbReference type="InterPro" id="IPR003593">
    <property type="entry name" value="AAA+_ATPase"/>
</dbReference>
<name>A0ABW1IJV4_9BACL</name>
<dbReference type="PROSITE" id="PS50893">
    <property type="entry name" value="ABC_TRANSPORTER_2"/>
    <property type="match status" value="2"/>
</dbReference>
<feature type="domain" description="ABC transporter" evidence="3">
    <location>
        <begin position="5"/>
        <end position="244"/>
    </location>
</feature>
<dbReference type="CDD" id="cd03215">
    <property type="entry name" value="ABC_Carb_Monos_II"/>
    <property type="match status" value="1"/>
</dbReference>
<gene>
    <name evidence="4" type="ORF">ACFPXP_02120</name>
</gene>
<dbReference type="CDD" id="cd03216">
    <property type="entry name" value="ABC_Carb_Monos_I"/>
    <property type="match status" value="1"/>
</dbReference>
<keyword evidence="5" id="KW-1185">Reference proteome</keyword>
<dbReference type="RefSeq" id="WP_379891935.1">
    <property type="nucleotide sequence ID" value="NZ_CBCSCT010000003.1"/>
</dbReference>
<dbReference type="SMART" id="SM00382">
    <property type="entry name" value="AAA"/>
    <property type="match status" value="1"/>
</dbReference>
<dbReference type="Proteomes" id="UP001596250">
    <property type="component" value="Unassembled WGS sequence"/>
</dbReference>
<keyword evidence="2 4" id="KW-0067">ATP-binding</keyword>
<dbReference type="EMBL" id="JBHSQV010000010">
    <property type="protein sequence ID" value="MFC5985269.1"/>
    <property type="molecule type" value="Genomic_DNA"/>
</dbReference>
<dbReference type="SUPFAM" id="SSF52540">
    <property type="entry name" value="P-loop containing nucleoside triphosphate hydrolases"/>
    <property type="match status" value="2"/>
</dbReference>
<evidence type="ECO:0000259" key="3">
    <source>
        <dbReference type="PROSITE" id="PS50893"/>
    </source>
</evidence>
<dbReference type="Gene3D" id="3.40.50.300">
    <property type="entry name" value="P-loop containing nucleotide triphosphate hydrolases"/>
    <property type="match status" value="2"/>
</dbReference>
<keyword evidence="1" id="KW-0547">Nucleotide-binding</keyword>
<accession>A0ABW1IJV4</accession>
<dbReference type="InterPro" id="IPR027417">
    <property type="entry name" value="P-loop_NTPase"/>
</dbReference>
<feature type="domain" description="ABC transporter" evidence="3">
    <location>
        <begin position="261"/>
        <end position="505"/>
    </location>
</feature>
<evidence type="ECO:0000313" key="5">
    <source>
        <dbReference type="Proteomes" id="UP001596250"/>
    </source>
</evidence>
<organism evidence="4 5">
    <name type="scientific">Marinicrinis lubricantis</name>
    <dbReference type="NCBI Taxonomy" id="2086470"/>
    <lineage>
        <taxon>Bacteria</taxon>
        <taxon>Bacillati</taxon>
        <taxon>Bacillota</taxon>
        <taxon>Bacilli</taxon>
        <taxon>Bacillales</taxon>
        <taxon>Paenibacillaceae</taxon>
    </lineage>
</organism>
<dbReference type="PANTHER" id="PTHR43790:SF4">
    <property type="entry name" value="GUANOSINE IMPORT ATP-BINDING PROTEIN NUPO"/>
    <property type="match status" value="1"/>
</dbReference>
<evidence type="ECO:0000313" key="4">
    <source>
        <dbReference type="EMBL" id="MFC5985269.1"/>
    </source>
</evidence>
<reference evidence="5" key="1">
    <citation type="journal article" date="2019" name="Int. J. Syst. Evol. Microbiol.">
        <title>The Global Catalogue of Microorganisms (GCM) 10K type strain sequencing project: providing services to taxonomists for standard genome sequencing and annotation.</title>
        <authorList>
            <consortium name="The Broad Institute Genomics Platform"/>
            <consortium name="The Broad Institute Genome Sequencing Center for Infectious Disease"/>
            <person name="Wu L."/>
            <person name="Ma J."/>
        </authorList>
    </citation>
    <scope>NUCLEOTIDE SEQUENCE [LARGE SCALE GENOMIC DNA]</scope>
    <source>
        <strain evidence="5">CCM 8749</strain>
    </source>
</reference>
<dbReference type="PROSITE" id="PS00211">
    <property type="entry name" value="ABC_TRANSPORTER_1"/>
    <property type="match status" value="2"/>
</dbReference>
<sequence>MAVLLEMIDIHKTYPNGTMANRGVNLEVHEGEIHALVGENGAGKSTLMKILFGLENPTSGTIKYKGEAVRFQGPRDAINQGLGMVHQHFMLAPSLTVSENIVLGDEPRKGLFKVFRDRKTELNQIHHLIEQFGLKLDPNAVVDSISVGQKQRVEILKVLYRGAKLIILDEPTAVLTPQETDELFDSIKSLVSQGYTIIFITHKLREVMEISDRITVLKAGQTVQTLMTKDTNKEEISRLMVGRDVLLRVEKQEPQLRDIILEVHNLSAVNEKGLPVLKEVSFQIQGGEVFGIAGVEGNGQTELVEVITGLKQATGGHVTYLKEELLGKSIGEIRKMKIGHIPEDRQTTGACLTSTIEENIILDVYGQKEFKTGPFMNRKKLKAFARDLMETFDVRAENEEIMAGSLSGGNLQKVVIAREIAKNPKLLIASQPTRGVDIGAIEFIHKEIIKKRDEGTAVLLVSAELSEIMSLSDRIGVMYNGELVAVLNNTSELTEQEIGYYMLGIKKKGAAADESEAISVS</sequence>
<protein>
    <submittedName>
        <fullName evidence="4">ABC transporter ATP-binding protein</fullName>
    </submittedName>
</protein>
<proteinExistence type="predicted"/>
<dbReference type="InterPro" id="IPR017871">
    <property type="entry name" value="ABC_transporter-like_CS"/>
</dbReference>
<comment type="caution">
    <text evidence="4">The sequence shown here is derived from an EMBL/GenBank/DDBJ whole genome shotgun (WGS) entry which is preliminary data.</text>
</comment>
<dbReference type="Pfam" id="PF00005">
    <property type="entry name" value="ABC_tran"/>
    <property type="match status" value="2"/>
</dbReference>
<dbReference type="InterPro" id="IPR003439">
    <property type="entry name" value="ABC_transporter-like_ATP-bd"/>
</dbReference>
<dbReference type="PANTHER" id="PTHR43790">
    <property type="entry name" value="CARBOHYDRATE TRANSPORT ATP-BINDING PROTEIN MG119-RELATED"/>
    <property type="match status" value="1"/>
</dbReference>
<dbReference type="InterPro" id="IPR050107">
    <property type="entry name" value="ABC_carbohydrate_import_ATPase"/>
</dbReference>
<evidence type="ECO:0000256" key="2">
    <source>
        <dbReference type="ARBA" id="ARBA00022840"/>
    </source>
</evidence>